<evidence type="ECO:0000256" key="4">
    <source>
        <dbReference type="ARBA" id="ARBA00022692"/>
    </source>
</evidence>
<dbReference type="GO" id="GO:0015031">
    <property type="term" value="P:protein transport"/>
    <property type="evidence" value="ECO:0007669"/>
    <property type="project" value="UniProtKB-KW"/>
</dbReference>
<sequence length="1029" mass="110951">MGALRMIFWSFPALPVFWLLYRSYLESLTTLSPQGCRMSWMSPSYIVQDDFNTSSAPRARGYSLLLYREVGWDTDMPSGRPVLFIPGNAGSSHQVRSIASSAARQFYHSPQVRSPEFPANAEPLDFYAVEFNEDLSALHGPTLRTQTAHVQSALEYIAAKYQHKPNLQVTLIGHSMGGIVALNALTSPHHRALVCAIITMSSPHSLPPARLDRDIHQAFRDSIEVLWGAQVLERSIQSPPVLSLCGGATDNMIPMETCTLPPPSKDSPDTSRLYRKTIFTSGLDGTWTGVGHREMVWCHQVRWRVARAALELAVANPNARGEILDRWFAGVANPNVSPPNIGPSHSPPIEVSSGYLTQRSLLPGTTMFHFRTPSPSSRLVVMLSSGRIAGVAPEQGVITDARVDICGYSGESGAICKPARHNSVRLIPNPPLNGLFPVPGEGTDESDGVVIWESEVVDAHDKYFSVTVASQSDSRSWLVARLEPADNQNTLTFSMGKLAPFLGQVEVKLPQSGGLISRIRFPNLISNAMIAYRVIFTHQGNCKDLLLTPILVHTSSPAESHFHRTLVPNGGPILHTHGSGPFLGTSQGVDLTIYTSGECQASAVQIHVDYRISAGRIASRLWIGIFAWALATVAGMNSLAWYEWDESKHSFYTPLESFESLTRRFATQILAGVTVFSFLPLPKSFVLGLSGDHIFSTIVPACLVLAVMTVGCSCYVLVVLQWGLSKACSTLGAVGLTTGSDNRRPPFTRSSIMFYLTVSILVTVFIPYQAASSYGQAAHLLLSLFWILPLVAPGLAVWARALVNAGITPFPLGGDHNIISVIFILMAVELSGDRLSHVPPSALSEIIPSNSTPFDSDSLSLNPHSFSSPSSCVTNKLTWERVSTDAEQFTLVLVNDDRSVLPVNNQQLIATVPGSTGEIEVPAPSGGFPVGKNFRVNLVKSTTDVNTIYAQSPQFDIVEGTASSTGSISMTSTGSRTTMVVTQATPSTTATSSAVNETGAATSSNGAISVVARASPMLATCVLFAVFMA</sequence>
<evidence type="ECO:0000256" key="8">
    <source>
        <dbReference type="ARBA" id="ARBA00022927"/>
    </source>
</evidence>
<dbReference type="InterPro" id="IPR029058">
    <property type="entry name" value="AB_hydrolase_fold"/>
</dbReference>
<dbReference type="InterPro" id="IPR018466">
    <property type="entry name" value="Kre9/Knh1-like_N"/>
</dbReference>
<dbReference type="EMBL" id="SSOP01000067">
    <property type="protein sequence ID" value="KAB5592383.1"/>
    <property type="molecule type" value="Genomic_DNA"/>
</dbReference>
<comment type="caution">
    <text evidence="11">Lacks conserved residue(s) required for the propagation of feature annotation.</text>
</comment>
<evidence type="ECO:0000256" key="9">
    <source>
        <dbReference type="ARBA" id="ARBA00022989"/>
    </source>
</evidence>
<feature type="transmembrane region" description="Helical" evidence="11">
    <location>
        <begin position="777"/>
        <end position="799"/>
    </location>
</feature>
<accession>A0A5N5QLD4</accession>
<organism evidence="15 16">
    <name type="scientific">Ceratobasidium theobromae</name>
    <dbReference type="NCBI Taxonomy" id="1582974"/>
    <lineage>
        <taxon>Eukaryota</taxon>
        <taxon>Fungi</taxon>
        <taxon>Dikarya</taxon>
        <taxon>Basidiomycota</taxon>
        <taxon>Agaricomycotina</taxon>
        <taxon>Agaricomycetes</taxon>
        <taxon>Cantharellales</taxon>
        <taxon>Ceratobasidiaceae</taxon>
        <taxon>Ceratobasidium</taxon>
    </lineage>
</organism>
<keyword evidence="7 11" id="KW-0256">Endoplasmic reticulum</keyword>
<feature type="transmembrane region" description="Helical" evidence="11">
    <location>
        <begin position="694"/>
        <end position="720"/>
    </location>
</feature>
<dbReference type="InterPro" id="IPR012908">
    <property type="entry name" value="PGAP1-ab_dom-like"/>
</dbReference>
<comment type="similarity">
    <text evidence="2 11">Belongs to the GPI inositol-deacylase family.</text>
</comment>
<feature type="signal peptide" evidence="12">
    <location>
        <begin position="1"/>
        <end position="27"/>
    </location>
</feature>
<protein>
    <recommendedName>
        <fullName evidence="11">GPI inositol-deacylase</fullName>
        <ecNumber evidence="11">3.1.-.-</ecNumber>
    </recommendedName>
</protein>
<feature type="chain" id="PRO_5024274547" description="GPI inositol-deacylase" evidence="12">
    <location>
        <begin position="28"/>
        <end position="1029"/>
    </location>
</feature>
<dbReference type="GO" id="GO:0006888">
    <property type="term" value="P:endoplasmic reticulum to Golgi vesicle-mediated transport"/>
    <property type="evidence" value="ECO:0007669"/>
    <property type="project" value="TreeGrafter"/>
</dbReference>
<evidence type="ECO:0000256" key="12">
    <source>
        <dbReference type="SAM" id="SignalP"/>
    </source>
</evidence>
<feature type="transmembrane region" description="Helical" evidence="11">
    <location>
        <begin position="665"/>
        <end position="682"/>
    </location>
</feature>
<evidence type="ECO:0000256" key="10">
    <source>
        <dbReference type="ARBA" id="ARBA00023136"/>
    </source>
</evidence>
<proteinExistence type="inferred from homology"/>
<dbReference type="GO" id="GO:0050185">
    <property type="term" value="F:phosphatidylinositol deacylase activity"/>
    <property type="evidence" value="ECO:0007669"/>
    <property type="project" value="TreeGrafter"/>
</dbReference>
<evidence type="ECO:0000259" key="14">
    <source>
        <dbReference type="Pfam" id="PF10342"/>
    </source>
</evidence>
<evidence type="ECO:0000313" key="15">
    <source>
        <dbReference type="EMBL" id="KAB5592383.1"/>
    </source>
</evidence>
<dbReference type="Pfam" id="PF10342">
    <property type="entry name" value="Kre9_KNH"/>
    <property type="match status" value="1"/>
</dbReference>
<keyword evidence="6 11" id="KW-0378">Hydrolase</keyword>
<keyword evidence="3 11" id="KW-0813">Transport</keyword>
<keyword evidence="4 11" id="KW-0812">Transmembrane</keyword>
<name>A0A5N5QLD4_9AGAM</name>
<evidence type="ECO:0000256" key="3">
    <source>
        <dbReference type="ARBA" id="ARBA00022448"/>
    </source>
</evidence>
<evidence type="ECO:0000259" key="13">
    <source>
        <dbReference type="Pfam" id="PF07819"/>
    </source>
</evidence>
<feature type="transmembrane region" description="Helical" evidence="11">
    <location>
        <begin position="752"/>
        <end position="771"/>
    </location>
</feature>
<evidence type="ECO:0000256" key="2">
    <source>
        <dbReference type="ARBA" id="ARBA00006931"/>
    </source>
</evidence>
<dbReference type="PANTHER" id="PTHR15495">
    <property type="entry name" value="NEGATIVE REGULATOR OF VESICLE FORMATION-RELATED"/>
    <property type="match status" value="1"/>
</dbReference>
<feature type="transmembrane region" description="Helical" evidence="11">
    <location>
        <begin position="621"/>
        <end position="644"/>
    </location>
</feature>
<comment type="function">
    <text evidence="11">Involved in inositol deacylation of GPI-anchored proteins which plays important roles in the quality control and ER-associated degradation of GPI-anchored proteins.</text>
</comment>
<dbReference type="AlphaFoldDB" id="A0A5N5QLD4"/>
<dbReference type="EC" id="3.1.-.-" evidence="11"/>
<feature type="domain" description="Yeast cell wall synthesis Kre9/Knh1-like N-terminal" evidence="14">
    <location>
        <begin position="875"/>
        <end position="957"/>
    </location>
</feature>
<evidence type="ECO:0000256" key="6">
    <source>
        <dbReference type="ARBA" id="ARBA00022801"/>
    </source>
</evidence>
<dbReference type="PANTHER" id="PTHR15495:SF7">
    <property type="entry name" value="GPI INOSITOL-DEACYLASE"/>
    <property type="match status" value="1"/>
</dbReference>
<dbReference type="Proteomes" id="UP000383932">
    <property type="component" value="Unassembled WGS sequence"/>
</dbReference>
<dbReference type="GO" id="GO:0006505">
    <property type="term" value="P:GPI anchor metabolic process"/>
    <property type="evidence" value="ECO:0007669"/>
    <property type="project" value="TreeGrafter"/>
</dbReference>
<reference evidence="15 16" key="1">
    <citation type="journal article" date="2019" name="Fungal Biol. Biotechnol.">
        <title>Draft genome sequence of fastidious pathogen Ceratobasidium theobromae, which causes vascular-streak dieback in Theobroma cacao.</title>
        <authorList>
            <person name="Ali S.S."/>
            <person name="Asman A."/>
            <person name="Shao J."/>
            <person name="Firmansyah A.P."/>
            <person name="Susilo A.W."/>
            <person name="Rosmana A."/>
            <person name="McMahon P."/>
            <person name="Junaid M."/>
            <person name="Guest D."/>
            <person name="Kheng T.Y."/>
            <person name="Meinhardt L.W."/>
            <person name="Bailey B.A."/>
        </authorList>
    </citation>
    <scope>NUCLEOTIDE SEQUENCE [LARGE SCALE GENOMIC DNA]</scope>
    <source>
        <strain evidence="15 16">CT2</strain>
    </source>
</reference>
<evidence type="ECO:0000256" key="11">
    <source>
        <dbReference type="RuleBase" id="RU365011"/>
    </source>
</evidence>
<feature type="domain" description="GPI inositol-deacylase PGAP1-like alpha/beta" evidence="13">
    <location>
        <begin position="77"/>
        <end position="311"/>
    </location>
</feature>
<dbReference type="SUPFAM" id="SSF53474">
    <property type="entry name" value="alpha/beta-Hydrolases"/>
    <property type="match status" value="1"/>
</dbReference>
<dbReference type="InterPro" id="IPR039529">
    <property type="entry name" value="PGAP1/BST1"/>
</dbReference>
<keyword evidence="10 11" id="KW-0472">Membrane</keyword>
<keyword evidence="8 11" id="KW-0653">Protein transport</keyword>
<dbReference type="Gene3D" id="3.40.50.1820">
    <property type="entry name" value="alpha/beta hydrolase"/>
    <property type="match status" value="1"/>
</dbReference>
<gene>
    <name evidence="15" type="ORF">CTheo_4207</name>
</gene>
<evidence type="ECO:0000313" key="16">
    <source>
        <dbReference type="Proteomes" id="UP000383932"/>
    </source>
</evidence>
<dbReference type="Pfam" id="PF07819">
    <property type="entry name" value="PGAP1"/>
    <property type="match status" value="1"/>
</dbReference>
<keyword evidence="9 11" id="KW-1133">Transmembrane helix</keyword>
<evidence type="ECO:0000256" key="1">
    <source>
        <dbReference type="ARBA" id="ARBA00004477"/>
    </source>
</evidence>
<keyword evidence="5 12" id="KW-0732">Signal</keyword>
<evidence type="ECO:0000256" key="5">
    <source>
        <dbReference type="ARBA" id="ARBA00022729"/>
    </source>
</evidence>
<comment type="subcellular location">
    <subcellularLocation>
        <location evidence="1">Endoplasmic reticulum membrane</location>
        <topology evidence="1">Multi-pass membrane protein</topology>
    </subcellularLocation>
</comment>
<evidence type="ECO:0000256" key="7">
    <source>
        <dbReference type="ARBA" id="ARBA00022824"/>
    </source>
</evidence>
<dbReference type="GO" id="GO:0005789">
    <property type="term" value="C:endoplasmic reticulum membrane"/>
    <property type="evidence" value="ECO:0007669"/>
    <property type="project" value="UniProtKB-SubCell"/>
</dbReference>
<dbReference type="OrthoDB" id="348976at2759"/>
<keyword evidence="16" id="KW-1185">Reference proteome</keyword>
<comment type="caution">
    <text evidence="15">The sequence shown here is derived from an EMBL/GenBank/DDBJ whole genome shotgun (WGS) entry which is preliminary data.</text>
</comment>